<organism evidence="1 2">
    <name type="scientific">Alteromonas macleodii (strain English Channel 673)</name>
    <dbReference type="NCBI Taxonomy" id="1004788"/>
    <lineage>
        <taxon>Bacteria</taxon>
        <taxon>Pseudomonadati</taxon>
        <taxon>Pseudomonadota</taxon>
        <taxon>Gammaproteobacteria</taxon>
        <taxon>Alteromonadales</taxon>
        <taxon>Alteromonadaceae</taxon>
        <taxon>Alteromonas/Salinimonas group</taxon>
        <taxon>Alteromonas</taxon>
    </lineage>
</organism>
<evidence type="ECO:0008006" key="3">
    <source>
        <dbReference type="Google" id="ProtNLM"/>
    </source>
</evidence>
<accession>A0AB32ZY59</accession>
<proteinExistence type="predicted"/>
<dbReference type="KEGG" id="amg:AMEC673_08940"/>
<evidence type="ECO:0000313" key="1">
    <source>
        <dbReference type="EMBL" id="AFT74482.1"/>
    </source>
</evidence>
<dbReference type="RefSeq" id="WP_014976457.1">
    <property type="nucleotide sequence ID" value="NC_018678.1"/>
</dbReference>
<protein>
    <recommendedName>
        <fullName evidence="3">Lipoprotein</fullName>
    </recommendedName>
</protein>
<name>A0AB32ZY59_ALTME</name>
<reference evidence="2" key="1">
    <citation type="journal article" date="2012" name="Sci. Rep.">
        <title>Genomes of surface isolates of Alteromonas macleodii: the life of a widespread marine opportunistic copiotroph.</title>
        <authorList>
            <person name="Lopez-Perez M."/>
            <person name="Gonzaga A."/>
            <person name="Martin-Cuadrado A.B."/>
            <person name="Onyshchenko O."/>
            <person name="Ghavidel A."/>
            <person name="Ghai R."/>
            <person name="Rodriguez-Valera F."/>
        </authorList>
    </citation>
    <scope>NUCLEOTIDE SEQUENCE [LARGE SCALE GENOMIC DNA]</scope>
    <source>
        <strain evidence="2">English Channel 673</strain>
    </source>
</reference>
<sequence length="168" mass="18413">MFRTIVFLSALAIGACSNTSGLAPKVSHSGFDNSKVVNIAPHGNACTYMTCTGFGLQWNSKYPDDAFMIVQVFNNVTPIFGAQLNIDGDIITLKESQLVSSYDVDGYTRNSSKAFSVSLETLESIENANRVWMRVETPDGTIEDAIIDNGKDSKSYHALKRFLLEVKS</sequence>
<gene>
    <name evidence="1" type="ordered locus">AMEC673_08940</name>
</gene>
<dbReference type="Proteomes" id="UP000006296">
    <property type="component" value="Chromosome"/>
</dbReference>
<dbReference type="AlphaFoldDB" id="A0AB32ZY59"/>
<dbReference type="PROSITE" id="PS51257">
    <property type="entry name" value="PROKAR_LIPOPROTEIN"/>
    <property type="match status" value="1"/>
</dbReference>
<dbReference type="EMBL" id="CP003844">
    <property type="protein sequence ID" value="AFT74482.1"/>
    <property type="molecule type" value="Genomic_DNA"/>
</dbReference>
<evidence type="ECO:0000313" key="2">
    <source>
        <dbReference type="Proteomes" id="UP000006296"/>
    </source>
</evidence>